<protein>
    <recommendedName>
        <fullName evidence="1">Peptidase M15C domain-containing protein</fullName>
    </recommendedName>
</protein>
<dbReference type="Proteomes" id="UP000627205">
    <property type="component" value="Unassembled WGS sequence"/>
</dbReference>
<dbReference type="InterPro" id="IPR009045">
    <property type="entry name" value="Zn_M74/Hedgehog-like"/>
</dbReference>
<dbReference type="SUPFAM" id="SSF55166">
    <property type="entry name" value="Hedgehog/DD-peptidase"/>
    <property type="match status" value="1"/>
</dbReference>
<proteinExistence type="predicted"/>
<sequence length="224" mass="24462">MRAAGVLRAHSPAPCERLRRVHFSYVDFDGRRHNDGEIIVLDAAAPHVRAIFDALLQRRFPLAHARAMMHYRGDDEAAMRDNNTSAFNDRAITGGSAPSLHAYGLAIDINPVQNPYVEIAGDGNARFHPAAGGRYANRAATRPGKPARAGMAEEVVELFAQHGFTTWGGDWDAPIDYQHFQVSRTLAQKLAALPPEQARAAFDAHVTAYRHCRKGGGTRAACAK</sequence>
<reference evidence="2" key="1">
    <citation type="journal article" date="2014" name="Int. J. Syst. Evol. Microbiol.">
        <title>Complete genome sequence of Corynebacterium casei LMG S-19264T (=DSM 44701T), isolated from a smear-ripened cheese.</title>
        <authorList>
            <consortium name="US DOE Joint Genome Institute (JGI-PGF)"/>
            <person name="Walter F."/>
            <person name="Albersmeier A."/>
            <person name="Kalinowski J."/>
            <person name="Ruckert C."/>
        </authorList>
    </citation>
    <scope>NUCLEOTIDE SEQUENCE</scope>
    <source>
        <strain evidence="2">CCM 7664</strain>
    </source>
</reference>
<dbReference type="AlphaFoldDB" id="A0A8J3B577"/>
<dbReference type="Gene3D" id="3.30.1380.10">
    <property type="match status" value="1"/>
</dbReference>
<comment type="caution">
    <text evidence="2">The sequence shown here is derived from an EMBL/GenBank/DDBJ whole genome shotgun (WGS) entry which is preliminary data.</text>
</comment>
<name>A0A8J3B577_9BURK</name>
<gene>
    <name evidence="2" type="ORF">GCM10011430_24340</name>
</gene>
<evidence type="ECO:0000259" key="1">
    <source>
        <dbReference type="Pfam" id="PF13539"/>
    </source>
</evidence>
<reference evidence="2" key="2">
    <citation type="submission" date="2020-09" db="EMBL/GenBank/DDBJ databases">
        <authorList>
            <person name="Sun Q."/>
            <person name="Sedlacek I."/>
        </authorList>
    </citation>
    <scope>NUCLEOTIDE SEQUENCE</scope>
    <source>
        <strain evidence="2">CCM 7664</strain>
    </source>
</reference>
<keyword evidence="3" id="KW-1185">Reference proteome</keyword>
<evidence type="ECO:0000313" key="3">
    <source>
        <dbReference type="Proteomes" id="UP000627205"/>
    </source>
</evidence>
<accession>A0A8J3B577</accession>
<feature type="domain" description="Peptidase M15C" evidence="1">
    <location>
        <begin position="94"/>
        <end position="182"/>
    </location>
</feature>
<organism evidence="2 3">
    <name type="scientific">Oxalicibacterium solurbis</name>
    <dbReference type="NCBI Taxonomy" id="69280"/>
    <lineage>
        <taxon>Bacteria</taxon>
        <taxon>Pseudomonadati</taxon>
        <taxon>Pseudomonadota</taxon>
        <taxon>Betaproteobacteria</taxon>
        <taxon>Burkholderiales</taxon>
        <taxon>Oxalobacteraceae</taxon>
        <taxon>Oxalicibacterium</taxon>
    </lineage>
</organism>
<dbReference type="InterPro" id="IPR039561">
    <property type="entry name" value="Peptidase_M15C"/>
</dbReference>
<dbReference type="GO" id="GO:0008233">
    <property type="term" value="F:peptidase activity"/>
    <property type="evidence" value="ECO:0007669"/>
    <property type="project" value="InterPro"/>
</dbReference>
<evidence type="ECO:0000313" key="2">
    <source>
        <dbReference type="EMBL" id="GGI55260.1"/>
    </source>
</evidence>
<dbReference type="EMBL" id="BMDP01000003">
    <property type="protein sequence ID" value="GGI55260.1"/>
    <property type="molecule type" value="Genomic_DNA"/>
</dbReference>
<dbReference type="Pfam" id="PF13539">
    <property type="entry name" value="Peptidase_M15_4"/>
    <property type="match status" value="1"/>
</dbReference>